<dbReference type="GO" id="GO:0003677">
    <property type="term" value="F:DNA binding"/>
    <property type="evidence" value="ECO:0007669"/>
    <property type="project" value="UniProtKB-KW"/>
</dbReference>
<feature type="transmembrane region" description="Helical" evidence="2">
    <location>
        <begin position="221"/>
        <end position="241"/>
    </location>
</feature>
<dbReference type="InterPro" id="IPR001387">
    <property type="entry name" value="Cro/C1-type_HTH"/>
</dbReference>
<dbReference type="Proteomes" id="UP000199139">
    <property type="component" value="Unassembled WGS sequence"/>
</dbReference>
<keyword evidence="1" id="KW-0238">DNA-binding</keyword>
<feature type="transmembrane region" description="Helical" evidence="2">
    <location>
        <begin position="297"/>
        <end position="319"/>
    </location>
</feature>
<proteinExistence type="predicted"/>
<feature type="transmembrane region" description="Helical" evidence="2">
    <location>
        <begin position="132"/>
        <end position="153"/>
    </location>
</feature>
<dbReference type="PROSITE" id="PS50943">
    <property type="entry name" value="HTH_CROC1"/>
    <property type="match status" value="1"/>
</dbReference>
<dbReference type="EMBL" id="FPAI01000001">
    <property type="protein sequence ID" value="SFS34857.1"/>
    <property type="molecule type" value="Genomic_DNA"/>
</dbReference>
<feature type="domain" description="HTH cro/C1-type" evidence="3">
    <location>
        <begin position="7"/>
        <end position="61"/>
    </location>
</feature>
<dbReference type="STRING" id="306541.SAMN05421668_101183"/>
<evidence type="ECO:0000313" key="6">
    <source>
        <dbReference type="Proteomes" id="UP000199139"/>
    </source>
</evidence>
<evidence type="ECO:0000313" key="5">
    <source>
        <dbReference type="EMBL" id="SFS34857.1"/>
    </source>
</evidence>
<protein>
    <submittedName>
        <fullName evidence="4 5">Transcriptional regulator</fullName>
    </submittedName>
</protein>
<evidence type="ECO:0000256" key="2">
    <source>
        <dbReference type="SAM" id="Phobius"/>
    </source>
</evidence>
<evidence type="ECO:0000256" key="1">
    <source>
        <dbReference type="ARBA" id="ARBA00023125"/>
    </source>
</evidence>
<dbReference type="SUPFAM" id="SSF47413">
    <property type="entry name" value="lambda repressor-like DNA-binding domains"/>
    <property type="match status" value="1"/>
</dbReference>
<reference evidence="5 6" key="1">
    <citation type="submission" date="2016-10" db="EMBL/GenBank/DDBJ databases">
        <authorList>
            <person name="de Groot N.N."/>
        </authorList>
    </citation>
    <scope>NUCLEOTIDE SEQUENCE [LARGE SCALE GENOMIC DNA]</scope>
    <source>
        <strain evidence="5 6">DSM 17074</strain>
    </source>
</reference>
<dbReference type="PANTHER" id="PTHR46558:SF13">
    <property type="entry name" value="HTH-TYPE TRANSCRIPTIONAL REGULATOR IMMR"/>
    <property type="match status" value="1"/>
</dbReference>
<dbReference type="SMART" id="SM00530">
    <property type="entry name" value="HTH_XRE"/>
    <property type="match status" value="1"/>
</dbReference>
<evidence type="ECO:0000259" key="3">
    <source>
        <dbReference type="PROSITE" id="PS50943"/>
    </source>
</evidence>
<name>A0A1I6P3T7_9BACI</name>
<organism evidence="5 6">
    <name type="scientific">Halolactibacillus miurensis</name>
    <dbReference type="NCBI Taxonomy" id="306541"/>
    <lineage>
        <taxon>Bacteria</taxon>
        <taxon>Bacillati</taxon>
        <taxon>Bacillota</taxon>
        <taxon>Bacilli</taxon>
        <taxon>Bacillales</taxon>
        <taxon>Bacillaceae</taxon>
        <taxon>Halolactibacillus</taxon>
    </lineage>
</organism>
<sequence length="329" mass="37093">MILADKLIKLRKQFGWSQEDLAEKMNVSRQSVSKWESASSIPDLNKIIKLADIFGVSTDYLLRDEVEEAEQLTEDNDPLLKQVSLEEANDYVEKKQQTIKNVAKGVLLCIYAVIPLFFFLALAESGTLPENIAVIFGLMSLFVMIAIAVAIFIRSNQYETLFNTFEKTPFELTYGVDSVFKQKLEDFRPTYHKRVSLSVAMYVLSATPLITMSLLEASETVILLMLVTLMFIVGLATYLLIPVATTFSAYQCVLGEGEYSKEKKEGASRDEQLAAFYWPLVTAIYIGWSLWTMGWGYTWIVWPIAGILYASLLGLVNLLSKDKSHNHSA</sequence>
<dbReference type="OrthoDB" id="9812495at2"/>
<gene>
    <name evidence="4" type="ORF">HMI01_01240</name>
    <name evidence="5" type="ORF">SAMN05421668_101183</name>
</gene>
<dbReference type="Gene3D" id="1.10.260.40">
    <property type="entry name" value="lambda repressor-like DNA-binding domains"/>
    <property type="match status" value="1"/>
</dbReference>
<feature type="transmembrane region" description="Helical" evidence="2">
    <location>
        <begin position="195"/>
        <end position="215"/>
    </location>
</feature>
<keyword evidence="7" id="KW-1185">Reference proteome</keyword>
<feature type="transmembrane region" description="Helical" evidence="2">
    <location>
        <begin position="102"/>
        <end position="120"/>
    </location>
</feature>
<keyword evidence="2" id="KW-0812">Transmembrane</keyword>
<dbReference type="PANTHER" id="PTHR46558">
    <property type="entry name" value="TRACRIPTIONAL REGULATORY PROTEIN-RELATED-RELATED"/>
    <property type="match status" value="1"/>
</dbReference>
<keyword evidence="2" id="KW-1133">Transmembrane helix</keyword>
<dbReference type="Proteomes" id="UP000321773">
    <property type="component" value="Unassembled WGS sequence"/>
</dbReference>
<evidence type="ECO:0000313" key="4">
    <source>
        <dbReference type="EMBL" id="GEM03136.1"/>
    </source>
</evidence>
<reference evidence="4 7" key="2">
    <citation type="submission" date="2019-07" db="EMBL/GenBank/DDBJ databases">
        <title>Whole genome shotgun sequence of Halolactibacillus miurensis NBRC 100873.</title>
        <authorList>
            <person name="Hosoyama A."/>
            <person name="Uohara A."/>
            <person name="Ohji S."/>
            <person name="Ichikawa N."/>
        </authorList>
    </citation>
    <scope>NUCLEOTIDE SEQUENCE [LARGE SCALE GENOMIC DNA]</scope>
    <source>
        <strain evidence="4 7">NBRC 100873</strain>
    </source>
</reference>
<accession>A0A1I6P3T7</accession>
<keyword evidence="2" id="KW-0472">Membrane</keyword>
<evidence type="ECO:0000313" key="7">
    <source>
        <dbReference type="Proteomes" id="UP000321773"/>
    </source>
</evidence>
<dbReference type="Pfam" id="PF01381">
    <property type="entry name" value="HTH_3"/>
    <property type="match status" value="1"/>
</dbReference>
<dbReference type="InterPro" id="IPR010982">
    <property type="entry name" value="Lambda_DNA-bd_dom_sf"/>
</dbReference>
<dbReference type="EMBL" id="BJWJ01000001">
    <property type="protein sequence ID" value="GEM03136.1"/>
    <property type="molecule type" value="Genomic_DNA"/>
</dbReference>
<feature type="transmembrane region" description="Helical" evidence="2">
    <location>
        <begin position="273"/>
        <end position="291"/>
    </location>
</feature>
<dbReference type="CDD" id="cd00093">
    <property type="entry name" value="HTH_XRE"/>
    <property type="match status" value="1"/>
</dbReference>
<dbReference type="AlphaFoldDB" id="A0A1I6P3T7"/>